<name>A0A1I0QAM0_9EURY</name>
<proteinExistence type="predicted"/>
<dbReference type="OrthoDB" id="182995at2157"/>
<evidence type="ECO:0000313" key="1">
    <source>
        <dbReference type="EMBL" id="SEW24061.1"/>
    </source>
</evidence>
<dbReference type="InterPro" id="IPR036388">
    <property type="entry name" value="WH-like_DNA-bd_sf"/>
</dbReference>
<evidence type="ECO:0008006" key="3">
    <source>
        <dbReference type="Google" id="ProtNLM"/>
    </source>
</evidence>
<dbReference type="Gene3D" id="1.10.10.10">
    <property type="entry name" value="Winged helix-like DNA-binding domain superfamily/Winged helix DNA-binding domain"/>
    <property type="match status" value="1"/>
</dbReference>
<dbReference type="eggNOG" id="arCOG08021">
    <property type="taxonomic scope" value="Archaea"/>
</dbReference>
<dbReference type="EMBL" id="FOIS01000004">
    <property type="protein sequence ID" value="SEW24061.1"/>
    <property type="molecule type" value="Genomic_DNA"/>
</dbReference>
<dbReference type="RefSeq" id="WP_173424955.1">
    <property type="nucleotide sequence ID" value="NZ_FOIS01000004.1"/>
</dbReference>
<protein>
    <recommendedName>
        <fullName evidence="3">Sugar-specific transcriptional regulator TrmB</fullName>
    </recommendedName>
</protein>
<dbReference type="Proteomes" id="UP000183275">
    <property type="component" value="Unassembled WGS sequence"/>
</dbReference>
<dbReference type="AlphaFoldDB" id="A0A1I0QAM0"/>
<organism evidence="1 2">
    <name type="scientific">Natrinema salifodinae</name>
    <dbReference type="NCBI Taxonomy" id="1202768"/>
    <lineage>
        <taxon>Archaea</taxon>
        <taxon>Methanobacteriati</taxon>
        <taxon>Methanobacteriota</taxon>
        <taxon>Stenosarchaea group</taxon>
        <taxon>Halobacteria</taxon>
        <taxon>Halobacteriales</taxon>
        <taxon>Natrialbaceae</taxon>
        <taxon>Natrinema</taxon>
    </lineage>
</organism>
<evidence type="ECO:0000313" key="2">
    <source>
        <dbReference type="Proteomes" id="UP000183275"/>
    </source>
</evidence>
<reference evidence="2" key="1">
    <citation type="submission" date="2016-10" db="EMBL/GenBank/DDBJ databases">
        <authorList>
            <person name="Varghese N."/>
        </authorList>
    </citation>
    <scope>NUCLEOTIDE SEQUENCE [LARGE SCALE GENOMIC DNA]</scope>
    <source>
        <strain evidence="2">CGMCC 1.12284</strain>
    </source>
</reference>
<accession>A0A1I0QAM0</accession>
<keyword evidence="2" id="KW-1185">Reference proteome</keyword>
<gene>
    <name evidence="1" type="ORF">SAMN05216285_3310</name>
</gene>
<sequence length="91" mass="9828">MVMKPNRDVDQIERLPTELSSDQAKLVFLYLAATDGATPTDLQYALRLRKLAILSVLQSLSSEGLVERTDAGYVTTDIDQASDASTGPISA</sequence>
<dbReference type="STRING" id="1202768.SAMN05216285_3310"/>